<evidence type="ECO:0000256" key="1">
    <source>
        <dbReference type="ARBA" id="ARBA00022729"/>
    </source>
</evidence>
<dbReference type="PROSITE" id="PS51272">
    <property type="entry name" value="SLH"/>
    <property type="match status" value="2"/>
</dbReference>
<dbReference type="EMBL" id="JACJIP010000012">
    <property type="protein sequence ID" value="MBA9085757.1"/>
    <property type="molecule type" value="Genomic_DNA"/>
</dbReference>
<dbReference type="Pfam" id="PF00395">
    <property type="entry name" value="SLH"/>
    <property type="match status" value="1"/>
</dbReference>
<dbReference type="InterPro" id="IPR014755">
    <property type="entry name" value="Cu-Rt/internalin_Ig-like"/>
</dbReference>
<evidence type="ECO:0000313" key="4">
    <source>
        <dbReference type="Proteomes" id="UP000567067"/>
    </source>
</evidence>
<evidence type="ECO:0000259" key="2">
    <source>
        <dbReference type="PROSITE" id="PS51272"/>
    </source>
</evidence>
<accession>A0A7W3XRK2</accession>
<keyword evidence="4" id="KW-1185">Reference proteome</keyword>
<gene>
    <name evidence="3" type="ORF">FHR92_002224</name>
</gene>
<keyword evidence="1" id="KW-0732">Signal</keyword>
<organism evidence="3 4">
    <name type="scientific">Fontibacillus solani</name>
    <dbReference type="NCBI Taxonomy" id="1572857"/>
    <lineage>
        <taxon>Bacteria</taxon>
        <taxon>Bacillati</taxon>
        <taxon>Bacillota</taxon>
        <taxon>Bacilli</taxon>
        <taxon>Bacillales</taxon>
        <taxon>Paenibacillaceae</taxon>
        <taxon>Fontibacillus</taxon>
    </lineage>
</organism>
<evidence type="ECO:0000313" key="3">
    <source>
        <dbReference type="EMBL" id="MBA9085757.1"/>
    </source>
</evidence>
<dbReference type="Gene3D" id="2.60.40.1220">
    <property type="match status" value="5"/>
</dbReference>
<feature type="domain" description="SLH" evidence="2">
    <location>
        <begin position="102"/>
        <end position="167"/>
    </location>
</feature>
<protein>
    <recommendedName>
        <fullName evidence="2">SLH domain-containing protein</fullName>
    </recommendedName>
</protein>
<dbReference type="InterPro" id="IPR001119">
    <property type="entry name" value="SLH_dom"/>
</dbReference>
<dbReference type="Proteomes" id="UP000567067">
    <property type="component" value="Unassembled WGS sequence"/>
</dbReference>
<name>A0A7W3XRK2_9BACL</name>
<proteinExistence type="predicted"/>
<feature type="domain" description="SLH" evidence="2">
    <location>
        <begin position="42"/>
        <end position="101"/>
    </location>
</feature>
<reference evidence="3 4" key="1">
    <citation type="submission" date="2020-08" db="EMBL/GenBank/DDBJ databases">
        <title>Genomic Encyclopedia of Type Strains, Phase III (KMG-III): the genomes of soil and plant-associated and newly described type strains.</title>
        <authorList>
            <person name="Whitman W."/>
        </authorList>
    </citation>
    <scope>NUCLEOTIDE SEQUENCE [LARGE SCALE GENOMIC DNA]</scope>
    <source>
        <strain evidence="3 4">CECT 8693</strain>
    </source>
</reference>
<comment type="caution">
    <text evidence="3">The sequence shown here is derived from an EMBL/GenBank/DDBJ whole genome shotgun (WGS) entry which is preliminary data.</text>
</comment>
<sequence>MSNTSYSFKENSHAIVNQGGEKKVMKKILSVALSTAMAFSMFASVAFGADAKLSPEAQFNVLKDAGIVTGYPDGTAGLDKFITRAELAKVIVKSINLDPVDTTSYNDKNYAKHWARTYIEAATQKGILEGKNAEKKLFDPSGNVTVQELAAVLVRALKLEVPTETNNSAADWAKGYVQAAINGGYLAEGINYQANATRSQAVVAAYAFYEANQVPTVSKYEVKDSKNVEFTMSDGEVVKVALEKALEANKETEVKFTYKDKEYTHKVTYVTTVAQKVESVSAKNLKEVVVVFDGTVEKKSAENKLNYEVKDQKVDSVKLSDDKKTATILLQEGTTLTNQKESEVKVKNVKNEDATKTIEQTVKFTPVDVQIPEIKEVVGLGTSAFKVVFSEPVQKSDVYASSNYKVDGVSVSGNVEYSYPNVAIINASLPTGDHKLTVSNIRDYSGLKIAPVEQAFTIAQDTVAPEVVSIKSNDLTEVEIEFNESIKTWSKVYHGVSGNTGVVTKRDNKLIVTFSKPLSLAENTVYIEGVTDYSGNKANREAKVNPTLDTERPTVNKVEVKQDDVTGYHYLEIQFSKKVSKESAEKRTNYTIKNKDGKAVSGTGLDNDGHPYSTPSYDADKNTVTVKLGTKLDTADYTVEVANVVDTAYVANTMLPYSVTVSAKQTIGDAITRVWYKVDGNEKILYVQYRVNVKTSGDGRADLAEKYLVNGKTLKDVDVDVVSGDTVRIKTTKNDLNLIFNTDGSLGTNNISAQLIQDVDGNFLKQSGSYTLTSIVKPSSKLAVIEAKATSRQEVKVKFDGKINSFTASDFRAEVPSDLTGTGTKVVVPDSASLSSDGITLTLSFNDNNKLPAYLNGAKLLVVTNPSTSDAQGTAISNASNDLKDEIRPEFNENLSVKVVNVTDATYKLILTGNDKVDITNVADAKKVLEVKYDGDTLTIEDVRVVNINQLEIEVKLPVVDTSKYFNVELKGDANGQWKSIVDDTATTNNAYATKKIGGQFSNIFIP</sequence>
<dbReference type="RefSeq" id="WP_182535575.1">
    <property type="nucleotide sequence ID" value="NZ_JACJIP010000012.1"/>
</dbReference>
<dbReference type="AlphaFoldDB" id="A0A7W3XRK2"/>